<accession>A0A4R5FNQ1</accession>
<keyword evidence="3" id="KW-1185">Reference proteome</keyword>
<protein>
    <submittedName>
        <fullName evidence="2">Uncharacterized protein</fullName>
    </submittedName>
</protein>
<evidence type="ECO:0000313" key="2">
    <source>
        <dbReference type="EMBL" id="TDE54615.1"/>
    </source>
</evidence>
<feature type="transmembrane region" description="Helical" evidence="1">
    <location>
        <begin position="68"/>
        <end position="85"/>
    </location>
</feature>
<dbReference type="EMBL" id="SMLD01000031">
    <property type="protein sequence ID" value="TDE54615.1"/>
    <property type="molecule type" value="Genomic_DNA"/>
</dbReference>
<feature type="transmembrane region" description="Helical" evidence="1">
    <location>
        <begin position="36"/>
        <end position="61"/>
    </location>
</feature>
<sequence>MGKDLVRGAGVGLVVGLGLGYPVSRLYEEDIEAYTVLPGVLVGVLLAIPAGVLLSVVLRIVHPIRNALLAPVLLLVLHNAVDLAVPSPRPLLAWFGFTWLAVVSYASAAGLLSTASLLPRVIRSCGRLHMRDHDDDDRAETDGGQESAAS</sequence>
<feature type="transmembrane region" description="Helical" evidence="1">
    <location>
        <begin position="91"/>
        <end position="118"/>
    </location>
</feature>
<keyword evidence="1" id="KW-1133">Transmembrane helix</keyword>
<dbReference type="Proteomes" id="UP000295136">
    <property type="component" value="Unassembled WGS sequence"/>
</dbReference>
<evidence type="ECO:0000256" key="1">
    <source>
        <dbReference type="SAM" id="Phobius"/>
    </source>
</evidence>
<dbReference type="AlphaFoldDB" id="A0A4R5FNQ1"/>
<name>A0A4R5FNQ1_9ACTN</name>
<feature type="transmembrane region" description="Helical" evidence="1">
    <location>
        <begin position="5"/>
        <end position="24"/>
    </location>
</feature>
<evidence type="ECO:0000313" key="3">
    <source>
        <dbReference type="Proteomes" id="UP000295136"/>
    </source>
</evidence>
<keyword evidence="1" id="KW-0472">Membrane</keyword>
<organism evidence="2 3">
    <name type="scientific">Nonomuraea mesophila</name>
    <dbReference type="NCBI Taxonomy" id="2530382"/>
    <lineage>
        <taxon>Bacteria</taxon>
        <taxon>Bacillati</taxon>
        <taxon>Actinomycetota</taxon>
        <taxon>Actinomycetes</taxon>
        <taxon>Streptosporangiales</taxon>
        <taxon>Streptosporangiaceae</taxon>
        <taxon>Nonomuraea</taxon>
    </lineage>
</organism>
<comment type="caution">
    <text evidence="2">The sequence shown here is derived from an EMBL/GenBank/DDBJ whole genome shotgun (WGS) entry which is preliminary data.</text>
</comment>
<reference evidence="2 3" key="1">
    <citation type="submission" date="2019-03" db="EMBL/GenBank/DDBJ databases">
        <title>Draft genome sequences of novel Actinobacteria.</title>
        <authorList>
            <person name="Sahin N."/>
            <person name="Ay H."/>
            <person name="Saygin H."/>
        </authorList>
    </citation>
    <scope>NUCLEOTIDE SEQUENCE [LARGE SCALE GENOMIC DNA]</scope>
    <source>
        <strain evidence="2 3">6K102</strain>
    </source>
</reference>
<keyword evidence="1" id="KW-0812">Transmembrane</keyword>
<gene>
    <name evidence="2" type="ORF">E1295_14510</name>
</gene>
<dbReference type="RefSeq" id="WP_132630799.1">
    <property type="nucleotide sequence ID" value="NZ_SMLD01000031.1"/>
</dbReference>
<proteinExistence type="predicted"/>